<dbReference type="Proteomes" id="UP001556692">
    <property type="component" value="Unassembled WGS sequence"/>
</dbReference>
<gene>
    <name evidence="5" type="ORF">ABGN05_13140</name>
</gene>
<dbReference type="RefSeq" id="WP_367954510.1">
    <property type="nucleotide sequence ID" value="NZ_JBDPGJ010000003.1"/>
</dbReference>
<name>A0ABV3SIM6_9HYPH</name>
<evidence type="ECO:0000313" key="5">
    <source>
        <dbReference type="EMBL" id="MEX0406616.1"/>
    </source>
</evidence>
<proteinExistence type="inferred from homology"/>
<organism evidence="5 6">
    <name type="scientific">Aquibium pacificus</name>
    <dbReference type="NCBI Taxonomy" id="3153579"/>
    <lineage>
        <taxon>Bacteria</taxon>
        <taxon>Pseudomonadati</taxon>
        <taxon>Pseudomonadota</taxon>
        <taxon>Alphaproteobacteria</taxon>
        <taxon>Hyphomicrobiales</taxon>
        <taxon>Phyllobacteriaceae</taxon>
        <taxon>Aquibium</taxon>
    </lineage>
</organism>
<feature type="transmembrane region" description="Helical" evidence="4">
    <location>
        <begin position="187"/>
        <end position="208"/>
    </location>
</feature>
<dbReference type="PANTHER" id="PTHR30413:SF10">
    <property type="entry name" value="CAPSULE POLYSACCHARIDE EXPORT INNER-MEMBRANE PROTEIN CTRC"/>
    <property type="match status" value="1"/>
</dbReference>
<feature type="region of interest" description="Disordered" evidence="3">
    <location>
        <begin position="1"/>
        <end position="20"/>
    </location>
</feature>
<keyword evidence="6" id="KW-1185">Reference proteome</keyword>
<keyword evidence="4" id="KW-1133">Transmembrane helix</keyword>
<protein>
    <submittedName>
        <fullName evidence="5">ABC transporter permease</fullName>
    </submittedName>
</protein>
<feature type="transmembrane region" description="Helical" evidence="4">
    <location>
        <begin position="269"/>
        <end position="290"/>
    </location>
</feature>
<feature type="transmembrane region" description="Helical" evidence="4">
    <location>
        <begin position="159"/>
        <end position="181"/>
    </location>
</feature>
<feature type="compositionally biased region" description="Low complexity" evidence="3">
    <location>
        <begin position="9"/>
        <end position="18"/>
    </location>
</feature>
<feature type="transmembrane region" description="Helical" evidence="4">
    <location>
        <begin position="213"/>
        <end position="230"/>
    </location>
</feature>
<comment type="similarity">
    <text evidence="1">Belongs to the ABC-2 integral membrane protein family.</text>
</comment>
<comment type="caution">
    <text evidence="5">The sequence shown here is derived from an EMBL/GenBank/DDBJ whole genome shotgun (WGS) entry which is preliminary data.</text>
</comment>
<dbReference type="PANTHER" id="PTHR30413">
    <property type="entry name" value="INNER MEMBRANE TRANSPORT PERMEASE"/>
    <property type="match status" value="1"/>
</dbReference>
<accession>A0ABV3SIM6</accession>
<feature type="transmembrane region" description="Helical" evidence="4">
    <location>
        <begin position="104"/>
        <end position="123"/>
    </location>
</feature>
<reference evidence="5 6" key="1">
    <citation type="submission" date="2024-05" db="EMBL/GenBank/DDBJ databases">
        <authorList>
            <person name="Jiang F."/>
        </authorList>
    </citation>
    <scope>NUCLEOTIDE SEQUENCE [LARGE SCALE GENOMIC DNA]</scope>
    <source>
        <strain evidence="5 6">LZ166</strain>
    </source>
</reference>
<keyword evidence="2" id="KW-0813">Transport</keyword>
<sequence length="298" mass="32881">MMRIPDETSSASGAGAADAGRDEVAITRPPLPKRPPRQGLVSEAFADIVAALKRRRVWVALASEDIGEGFRRTTLGPLWLLINYLLFLGILIVVMGRFADVPNYPAYIASGLLVWLYISEILVEGCGIFTREEGFIKGTVLPLSIYVLRQTMRSVIRGGYMVAGAAIVLLWTGAIPTTLWLTSLGGILVLVLTAPAVIILLGILGVIFPDIQFFMGNIIRVGFFVTPIFWSKPSESGLRALLYQWNPFTYYLDIVRTPIIFDTIALHSWAMVGLMSGGLWIAAILALGYYRRRIVFMI</sequence>
<evidence type="ECO:0000313" key="6">
    <source>
        <dbReference type="Proteomes" id="UP001556692"/>
    </source>
</evidence>
<feature type="transmembrane region" description="Helical" evidence="4">
    <location>
        <begin position="78"/>
        <end position="98"/>
    </location>
</feature>
<dbReference type="EMBL" id="JBDPGJ010000003">
    <property type="protein sequence ID" value="MEX0406616.1"/>
    <property type="molecule type" value="Genomic_DNA"/>
</dbReference>
<evidence type="ECO:0000256" key="4">
    <source>
        <dbReference type="SAM" id="Phobius"/>
    </source>
</evidence>
<keyword evidence="4" id="KW-0472">Membrane</keyword>
<evidence type="ECO:0000256" key="1">
    <source>
        <dbReference type="ARBA" id="ARBA00007783"/>
    </source>
</evidence>
<evidence type="ECO:0000256" key="3">
    <source>
        <dbReference type="SAM" id="MobiDB-lite"/>
    </source>
</evidence>
<evidence type="ECO:0000256" key="2">
    <source>
        <dbReference type="ARBA" id="ARBA00022448"/>
    </source>
</evidence>
<keyword evidence="4" id="KW-0812">Transmembrane</keyword>